<feature type="compositionally biased region" description="Low complexity" evidence="1">
    <location>
        <begin position="470"/>
        <end position="484"/>
    </location>
</feature>
<comment type="caution">
    <text evidence="2">The sequence shown here is derived from an EMBL/GenBank/DDBJ whole genome shotgun (WGS) entry which is preliminary data.</text>
</comment>
<organism evidence="2 3">
    <name type="scientific">Allacma fusca</name>
    <dbReference type="NCBI Taxonomy" id="39272"/>
    <lineage>
        <taxon>Eukaryota</taxon>
        <taxon>Metazoa</taxon>
        <taxon>Ecdysozoa</taxon>
        <taxon>Arthropoda</taxon>
        <taxon>Hexapoda</taxon>
        <taxon>Collembola</taxon>
        <taxon>Symphypleona</taxon>
        <taxon>Sminthuridae</taxon>
        <taxon>Allacma</taxon>
    </lineage>
</organism>
<feature type="compositionally biased region" description="Polar residues" evidence="1">
    <location>
        <begin position="147"/>
        <end position="160"/>
    </location>
</feature>
<dbReference type="AlphaFoldDB" id="A0A8J2KH17"/>
<feature type="region of interest" description="Disordered" evidence="1">
    <location>
        <begin position="49"/>
        <end position="160"/>
    </location>
</feature>
<dbReference type="PROSITE" id="PS51257">
    <property type="entry name" value="PROKAR_LIPOPROTEIN"/>
    <property type="match status" value="1"/>
</dbReference>
<feature type="compositionally biased region" description="Basic and acidic residues" evidence="1">
    <location>
        <begin position="486"/>
        <end position="521"/>
    </location>
</feature>
<feature type="compositionally biased region" description="Low complexity" evidence="1">
    <location>
        <begin position="546"/>
        <end position="561"/>
    </location>
</feature>
<feature type="compositionally biased region" description="Polar residues" evidence="1">
    <location>
        <begin position="404"/>
        <end position="413"/>
    </location>
</feature>
<sequence>MKKALSYPAVVSATLSSCIRYIGDCGDLGGSSKKRRRISEGGSNNAAATKVFVPQTSPSINTGNNVSVPFSQQSPDTTTQTPQTDMSPASSVSSEQSVFGGNRSTNSTPTPVPISTPATTGKTLPTSKGPSKGKDNTNFGFPWPQVPVSQSPTPTSASVLATSPNTSTMTFWPNPNQTNMAVNCIPIMTTSANSNRAGINPTGVTTLKKSGCQHHLTSKGVGISSKKRASSPCPNIDVRQIPLEQNRPPPRQILHIPTSATSHTITHDNPSVSLFPITSTTPVESPLLNMNTGFSISPVITSTNNSGSTLQPNILTNTLQFAPQPQPLQATTTLVNSNLNIFPLPLQFQRVPSPVVTSGTPSGITTTPANTFIHQSLPSSITISMVGGSPNSSQVQLPSSSSPAIMNNNANCNSGQPSQPTLSSSTSASTRDNNVSEKSPLQLVQDVVDRFQSSKTGADGKDDAVSVDVVVSTSSSSPKVAASVEPSKDGDNKPGEADSKLTESDKSVRLETTKDLAEKREGKPKKPGSDSNTKLQSENVSIHPCTVSTTPVVSSPSSIVEPEPPKITVVNLPLPVSSSIATSTAIPISATVSAAHNMNLTQPLVATSSIMSCATSTGVISVNAANSLGNHQPIILQQQPSQTDIQTSSFITTTAGHGNSVGGTQSIRYPLFQTIQPFFLNSTGAPGGQLIISPQPTATAHPADQQPFIYEQQTQGGSDHQMQSMLQQTTMVLDPSVCGNTPGAKKKKKRLSKKQQQQQAQLHLQQQLLLQQLAHQQAQVQQQVAQAQQHQTIPLTIFPQSFNLGPQGFSLQPMNMNMNMNFFPTPTILTLPNLILNPADGTLFLQPSPLQTTTTTTHPQTVKLGQFPIAAAPNTVVSAGQATLQAQQTQSINVIAPKKDGNFNNNITLTALPSDHMTLIKTGPASADIVSDDSRQNPTPDSSTNDCQLGLNLNPANSITISIPPMANNNAINISSLNQSNNKKLNVKARAVSSSSGNGAPKRIFTQKQILPKIDSTTPSVENS</sequence>
<dbReference type="OrthoDB" id="641149at2759"/>
<feature type="compositionally biased region" description="Polar residues" evidence="1">
    <location>
        <begin position="936"/>
        <end position="946"/>
    </location>
</feature>
<reference evidence="2" key="1">
    <citation type="submission" date="2021-06" db="EMBL/GenBank/DDBJ databases">
        <authorList>
            <person name="Hodson N. C."/>
            <person name="Mongue J. A."/>
            <person name="Jaron S. K."/>
        </authorList>
    </citation>
    <scope>NUCLEOTIDE SEQUENCE</scope>
</reference>
<name>A0A8J2KH17_9HEXA</name>
<proteinExistence type="predicted"/>
<feature type="region of interest" description="Disordered" evidence="1">
    <location>
        <begin position="991"/>
        <end position="1024"/>
    </location>
</feature>
<feature type="region of interest" description="Disordered" evidence="1">
    <location>
        <begin position="926"/>
        <end position="946"/>
    </location>
</feature>
<feature type="region of interest" description="Disordered" evidence="1">
    <location>
        <begin position="384"/>
        <end position="443"/>
    </location>
</feature>
<feature type="region of interest" description="Disordered" evidence="1">
    <location>
        <begin position="470"/>
        <end position="561"/>
    </location>
</feature>
<feature type="compositionally biased region" description="Low complexity" evidence="1">
    <location>
        <begin position="414"/>
        <end position="430"/>
    </location>
</feature>
<feature type="compositionally biased region" description="Low complexity" evidence="1">
    <location>
        <begin position="71"/>
        <end position="97"/>
    </location>
</feature>
<protein>
    <submittedName>
        <fullName evidence="2">Uncharacterized protein</fullName>
    </submittedName>
</protein>
<dbReference type="Proteomes" id="UP000708208">
    <property type="component" value="Unassembled WGS sequence"/>
</dbReference>
<feature type="compositionally biased region" description="Basic residues" evidence="1">
    <location>
        <begin position="744"/>
        <end position="753"/>
    </location>
</feature>
<dbReference type="EMBL" id="CAJVCH010321298">
    <property type="protein sequence ID" value="CAG7786600.1"/>
    <property type="molecule type" value="Genomic_DNA"/>
</dbReference>
<feature type="compositionally biased region" description="Polar residues" evidence="1">
    <location>
        <begin position="116"/>
        <end position="129"/>
    </location>
</feature>
<keyword evidence="3" id="KW-1185">Reference proteome</keyword>
<feature type="compositionally biased region" description="Polar residues" evidence="1">
    <location>
        <begin position="1015"/>
        <end position="1024"/>
    </location>
</feature>
<gene>
    <name evidence="2" type="ORF">AFUS01_LOCUS25162</name>
</gene>
<accession>A0A8J2KH17</accession>
<feature type="compositionally biased region" description="Polar residues" evidence="1">
    <location>
        <begin position="529"/>
        <end position="540"/>
    </location>
</feature>
<feature type="compositionally biased region" description="Polar residues" evidence="1">
    <location>
        <begin position="54"/>
        <end position="70"/>
    </location>
</feature>
<feature type="compositionally biased region" description="Low complexity" evidence="1">
    <location>
        <begin position="389"/>
        <end position="403"/>
    </location>
</feature>
<evidence type="ECO:0000313" key="3">
    <source>
        <dbReference type="Proteomes" id="UP000708208"/>
    </source>
</evidence>
<evidence type="ECO:0000313" key="2">
    <source>
        <dbReference type="EMBL" id="CAG7786600.1"/>
    </source>
</evidence>
<evidence type="ECO:0000256" key="1">
    <source>
        <dbReference type="SAM" id="MobiDB-lite"/>
    </source>
</evidence>
<feature type="region of interest" description="Disordered" evidence="1">
    <location>
        <begin position="736"/>
        <end position="758"/>
    </location>
</feature>